<evidence type="ECO:0000313" key="2">
    <source>
        <dbReference type="EMBL" id="QIG57731.1"/>
    </source>
</evidence>
<dbReference type="KEGG" id="vg:77925235"/>
<dbReference type="EMBL" id="MN908684">
    <property type="protein sequence ID" value="QIG57731.1"/>
    <property type="molecule type" value="Genomic_DNA"/>
</dbReference>
<gene>
    <name evidence="2" type="primary">60</name>
    <name evidence="2" type="ORF">SEA_SHOYA_60</name>
</gene>
<sequence>MAWFKVDDGLHASRKLLKIPKRARFAAVGLWTIAGSWCADQLTDGVVPDYMLEAWGAPPSAPQSLVDAELWDRESGGYVFRNWHEYQPSKQDVDAERAASRERMKELRAKRKGKKPLEQAENPEVFGRTHPNGSENVRNPDPTRPDPTRPTYEGVKREGQAGTRIPTDFKLTPEMIRWAQDNAPNVNARASTQKFRAHYKAAAGPAQFKTDWTSAWEAWLLGDQERAAAQPQQFKTGTEKRMEQAARNHDLFAQIDAEREAAAKEITA</sequence>
<proteinExistence type="predicted"/>
<protein>
    <submittedName>
        <fullName evidence="2">Uncharacterized protein</fullName>
    </submittedName>
</protein>
<feature type="compositionally biased region" description="Basic and acidic residues" evidence="1">
    <location>
        <begin position="91"/>
        <end position="107"/>
    </location>
</feature>
<name>A0A6G6XHZ6_9CAUD</name>
<dbReference type="GeneID" id="77925235"/>
<evidence type="ECO:0000313" key="3">
    <source>
        <dbReference type="Proteomes" id="UP000501785"/>
    </source>
</evidence>
<evidence type="ECO:0000256" key="1">
    <source>
        <dbReference type="SAM" id="MobiDB-lite"/>
    </source>
</evidence>
<accession>A0A6G6XHZ6</accession>
<reference evidence="2 3" key="1">
    <citation type="submission" date="2020-01" db="EMBL/GenBank/DDBJ databases">
        <authorList>
            <person name="Burbank J.R."/>
            <person name="Falkowski A.F."/>
            <person name="Granberg A.K."/>
            <person name="Hofbauer A.R."/>
            <person name="Heubel C."/>
            <person name="Larson S.M."/>
            <person name="Streitz R.J."/>
            <person name="Zoubek K.J."/>
            <person name="Bonilla J.A."/>
            <person name="Klyczek K."/>
            <person name="Garlena R.A."/>
            <person name="Russell D.A."/>
            <person name="Pope W.H."/>
            <person name="Jacobs-Sera D."/>
            <person name="Hatfull G.F."/>
        </authorList>
    </citation>
    <scope>NUCLEOTIDE SEQUENCE [LARGE SCALE GENOMIC DNA]</scope>
</reference>
<keyword evidence="3" id="KW-1185">Reference proteome</keyword>
<feature type="region of interest" description="Disordered" evidence="1">
    <location>
        <begin position="90"/>
        <end position="165"/>
    </location>
</feature>
<dbReference type="Proteomes" id="UP000501785">
    <property type="component" value="Segment"/>
</dbReference>
<dbReference type="RefSeq" id="YP_010649680.1">
    <property type="nucleotide sequence ID" value="NC_070771.1"/>
</dbReference>
<organism evidence="2 3">
    <name type="scientific">Arthrobacter phage Shoya</name>
    <dbReference type="NCBI Taxonomy" id="2704035"/>
    <lineage>
        <taxon>Viruses</taxon>
        <taxon>Duplodnaviria</taxon>
        <taxon>Heunggongvirae</taxon>
        <taxon>Uroviricota</taxon>
        <taxon>Caudoviricetes</taxon>
        <taxon>Shoyavirus</taxon>
        <taxon>Shoyavirus shoya</taxon>
    </lineage>
</organism>